<evidence type="ECO:0000313" key="2">
    <source>
        <dbReference type="Proteomes" id="UP001187682"/>
    </source>
</evidence>
<keyword evidence="2" id="KW-1185">Reference proteome</keyword>
<sequence length="294" mass="31503">MSEQAAGNIPLSQADEITVYSIRDPDHPEIEVSQAKHRIRLINSWGIQPGSRLLEIGCGQGTCTAVLAEAVGPSGHVDAVDPAPLDYGAPFTLGQAQEFLSSGPVGSRIWWHRAYPTEFLAGTEGTWDAAVLLHCIWYFKEPKVLEDMLNALKGRVKRVYVAEYALHATEKTAVPHVLAAITRAGLEAHVAESEQNIRSAPSPTAIKEIGAKVGWSLERENIIVPEEGLLDGSWETGGVAYPGFLNEIDEAIKDPRVALSLKSGRDAVIAAAEGVGGVKKVTTMDVWAGVLVAP</sequence>
<dbReference type="Pfam" id="PF13489">
    <property type="entry name" value="Methyltransf_23"/>
    <property type="match status" value="1"/>
</dbReference>
<dbReference type="AlphaFoldDB" id="A0AAE8N1G9"/>
<proteinExistence type="predicted"/>
<dbReference type="Proteomes" id="UP001187682">
    <property type="component" value="Unassembled WGS sequence"/>
</dbReference>
<dbReference type="GO" id="GO:0008168">
    <property type="term" value="F:methyltransferase activity"/>
    <property type="evidence" value="ECO:0007669"/>
    <property type="project" value="UniProtKB-KW"/>
</dbReference>
<dbReference type="EMBL" id="ONZQ02000008">
    <property type="protein sequence ID" value="SPO03669.1"/>
    <property type="molecule type" value="Genomic_DNA"/>
</dbReference>
<gene>
    <name evidence="1" type="ORF">DNG_06352</name>
</gene>
<dbReference type="Gene3D" id="3.40.50.150">
    <property type="entry name" value="Vaccinia Virus protein VP39"/>
    <property type="match status" value="1"/>
</dbReference>
<evidence type="ECO:0000313" key="1">
    <source>
        <dbReference type="EMBL" id="SPO03669.1"/>
    </source>
</evidence>
<name>A0AAE8N1G9_9PEZI</name>
<reference evidence="1" key="1">
    <citation type="submission" date="2018-03" db="EMBL/GenBank/DDBJ databases">
        <authorList>
            <person name="Guldener U."/>
        </authorList>
    </citation>
    <scope>NUCLEOTIDE SEQUENCE</scope>
</reference>
<dbReference type="InterPro" id="IPR029063">
    <property type="entry name" value="SAM-dependent_MTases_sf"/>
</dbReference>
<accession>A0AAE8N1G9</accession>
<protein>
    <submittedName>
        <fullName evidence="1">Related to SAM-dependent methyltransferases</fullName>
    </submittedName>
</protein>
<dbReference type="GO" id="GO:0032259">
    <property type="term" value="P:methylation"/>
    <property type="evidence" value="ECO:0007669"/>
    <property type="project" value="UniProtKB-KW"/>
</dbReference>
<dbReference type="SUPFAM" id="SSF53335">
    <property type="entry name" value="S-adenosyl-L-methionine-dependent methyltransferases"/>
    <property type="match status" value="1"/>
</dbReference>
<keyword evidence="1" id="KW-0489">Methyltransferase</keyword>
<organism evidence="1 2">
    <name type="scientific">Cephalotrichum gorgonifer</name>
    <dbReference type="NCBI Taxonomy" id="2041049"/>
    <lineage>
        <taxon>Eukaryota</taxon>
        <taxon>Fungi</taxon>
        <taxon>Dikarya</taxon>
        <taxon>Ascomycota</taxon>
        <taxon>Pezizomycotina</taxon>
        <taxon>Sordariomycetes</taxon>
        <taxon>Hypocreomycetidae</taxon>
        <taxon>Microascales</taxon>
        <taxon>Microascaceae</taxon>
        <taxon>Cephalotrichum</taxon>
    </lineage>
</organism>
<comment type="caution">
    <text evidence="1">The sequence shown here is derived from an EMBL/GenBank/DDBJ whole genome shotgun (WGS) entry which is preliminary data.</text>
</comment>
<keyword evidence="1" id="KW-0808">Transferase</keyword>